<feature type="domain" description="DUF4423" evidence="1">
    <location>
        <begin position="110"/>
        <end position="270"/>
    </location>
</feature>
<reference evidence="2 3" key="1">
    <citation type="submission" date="2017-08" db="EMBL/GenBank/DDBJ databases">
        <authorList>
            <person name="de Groot N.N."/>
        </authorList>
    </citation>
    <scope>NUCLEOTIDE SEQUENCE [LARGE SCALE GENOMIC DNA]</scope>
    <source>
        <strain evidence="2 3">HM2</strain>
    </source>
</reference>
<sequence length="275" mass="32013">MDKFIDIFQFTHFRKYLDEYQAARVQTDPEFTRAGACALLGLPKTRSYYNDIVKGKKLTGRMIPKFVEVLGLNKKEAKYFETMVYFDQAKTTTERNAFFDELIKQHPDPHHILNEDAYEYYNHWYNSVLFTALDVMDVSDDLEPIQKRIFPKVSVGTLKRSLELLERIGFVRKNEDGFWKSSRDSVSSGAYNNNDLVRQYQLQCFELSKQALLADDDNPSDMGTFTFSVSDDAYKEIALEIQNLKAKVRKIITQDKKEATGVHQLNIHLFTNLKK</sequence>
<evidence type="ECO:0000259" key="1">
    <source>
        <dbReference type="Pfam" id="PF14394"/>
    </source>
</evidence>
<dbReference type="NCBIfam" id="TIGR02147">
    <property type="entry name" value="Fsuc_second"/>
    <property type="match status" value="1"/>
</dbReference>
<name>A0A380RX14_FIBSU</name>
<protein>
    <submittedName>
        <fullName evidence="2">TIGR02147 family protein</fullName>
    </submittedName>
</protein>
<evidence type="ECO:0000313" key="3">
    <source>
        <dbReference type="Proteomes" id="UP000255423"/>
    </source>
</evidence>
<dbReference type="RefSeq" id="WP_109572533.1">
    <property type="nucleotide sequence ID" value="NZ_UHJL01000001.1"/>
</dbReference>
<dbReference type="InterPro" id="IPR025537">
    <property type="entry name" value="DUF4423"/>
</dbReference>
<dbReference type="InterPro" id="IPR011873">
    <property type="entry name" value="CHP02147"/>
</dbReference>
<evidence type="ECO:0000313" key="2">
    <source>
        <dbReference type="EMBL" id="SUQ20103.1"/>
    </source>
</evidence>
<accession>A0A380RX14</accession>
<dbReference type="Proteomes" id="UP000255423">
    <property type="component" value="Unassembled WGS sequence"/>
</dbReference>
<dbReference type="AlphaFoldDB" id="A0A380RX14"/>
<dbReference type="EMBL" id="UHJL01000001">
    <property type="protein sequence ID" value="SUQ20103.1"/>
    <property type="molecule type" value="Genomic_DNA"/>
</dbReference>
<dbReference type="Pfam" id="PF14394">
    <property type="entry name" value="DUF4423"/>
    <property type="match status" value="1"/>
</dbReference>
<gene>
    <name evidence="2" type="ORF">SAMN05661053_1356</name>
</gene>
<organism evidence="2 3">
    <name type="scientific">Fibrobacter succinogenes</name>
    <name type="common">Bacteroides succinogenes</name>
    <dbReference type="NCBI Taxonomy" id="833"/>
    <lineage>
        <taxon>Bacteria</taxon>
        <taxon>Pseudomonadati</taxon>
        <taxon>Fibrobacterota</taxon>
        <taxon>Fibrobacteria</taxon>
        <taxon>Fibrobacterales</taxon>
        <taxon>Fibrobacteraceae</taxon>
        <taxon>Fibrobacter</taxon>
    </lineage>
</organism>
<proteinExistence type="predicted"/>